<feature type="compositionally biased region" description="Basic and acidic residues" evidence="1">
    <location>
        <begin position="1293"/>
        <end position="1313"/>
    </location>
</feature>
<dbReference type="PANTHER" id="PTHR11803:SF42">
    <property type="entry name" value="MMF1"/>
    <property type="match status" value="1"/>
</dbReference>
<dbReference type="EMBL" id="JAXLQG010000019">
    <property type="protein sequence ID" value="KAK5530439.1"/>
    <property type="molecule type" value="Genomic_DNA"/>
</dbReference>
<feature type="region of interest" description="Disordered" evidence="1">
    <location>
        <begin position="874"/>
        <end position="902"/>
    </location>
</feature>
<feature type="compositionally biased region" description="Acidic residues" evidence="1">
    <location>
        <begin position="882"/>
        <end position="893"/>
    </location>
</feature>
<feature type="compositionally biased region" description="Low complexity" evidence="1">
    <location>
        <begin position="365"/>
        <end position="404"/>
    </location>
</feature>
<feature type="compositionally biased region" description="Basic and acidic residues" evidence="1">
    <location>
        <begin position="1329"/>
        <end position="1357"/>
    </location>
</feature>
<reference evidence="2 3" key="1">
    <citation type="submission" date="2023-06" db="EMBL/GenBank/DDBJ databases">
        <title>Black Yeasts Isolated from many extreme environments.</title>
        <authorList>
            <person name="Coleine C."/>
            <person name="Stajich J.E."/>
            <person name="Selbmann L."/>
        </authorList>
    </citation>
    <scope>NUCLEOTIDE SEQUENCE [LARGE SCALE GENOMIC DNA]</scope>
    <source>
        <strain evidence="2 3">CCFEE 5887</strain>
    </source>
</reference>
<feature type="compositionally biased region" description="Acidic residues" evidence="1">
    <location>
        <begin position="310"/>
        <end position="327"/>
    </location>
</feature>
<dbReference type="GO" id="GO:0019239">
    <property type="term" value="F:deaminase activity"/>
    <property type="evidence" value="ECO:0007669"/>
    <property type="project" value="TreeGrafter"/>
</dbReference>
<dbReference type="InterPro" id="IPR006175">
    <property type="entry name" value="YjgF/YER057c/UK114"/>
</dbReference>
<feature type="compositionally biased region" description="Basic and acidic residues" evidence="1">
    <location>
        <begin position="252"/>
        <end position="262"/>
    </location>
</feature>
<feature type="region of interest" description="Disordered" evidence="1">
    <location>
        <begin position="1264"/>
        <end position="1364"/>
    </location>
</feature>
<feature type="compositionally biased region" description="Basic residues" evidence="1">
    <location>
        <begin position="277"/>
        <end position="294"/>
    </location>
</feature>
<dbReference type="Gene3D" id="3.30.1330.40">
    <property type="entry name" value="RutC-like"/>
    <property type="match status" value="1"/>
</dbReference>
<feature type="compositionally biased region" description="Basic residues" evidence="1">
    <location>
        <begin position="203"/>
        <end position="212"/>
    </location>
</feature>
<gene>
    <name evidence="2" type="ORF">LTR25_009017</name>
</gene>
<evidence type="ECO:0000256" key="1">
    <source>
        <dbReference type="SAM" id="MobiDB-lite"/>
    </source>
</evidence>
<feature type="compositionally biased region" description="Low complexity" evidence="1">
    <location>
        <begin position="186"/>
        <end position="200"/>
    </location>
</feature>
<sequence>MAPKQPVTSDKGLKSPLFSQAIIHNGTVYCSGSVGINPSTNKIVEGSVADRTKQVFENIKNVLEEAGSSLQNIVKMNIYLVDMADYAAMNKVCAWHLPLSQSNHIPVTDPNKFSTPFQTPSQPEPVFASRNYLARPMTPIRISLILLTIIRLTTALPKMDEPIGRRLRPRNKPGNQTETADTNPQTPANGTGNTQPTPGGKSTSRRAPRKTPARGAKQSGASGNPTDTPKPKSTKTPRKTATKRRKTPAKSTSKDAPFKPEANEPSDEEVEIPTTKSKSKTPPRKTPTKTRKTPAKASTKNVKFSPDTVDPSDDEPATQEESQEDSQEETKEPTRPTPAQSTTGVKKPRITLRVTKPASPRQKQAGGPSTGATSPGTRSAGPSARSPSSSHSSSSSDSSEPSRSSAHHSSEAPAPSGASGKSPANSSHASSKSPKRPAPEDSEPPSPKRHRSQGPSISPLTPATAAPSGPQPDSPDGLTIADAERLLDQISRVPRKLELDEISALVVCLQEKCMRFSEKHFDFHLTDEEREAWPMHLLATKYDSLFRITRYLVDANHCGWRNFLTTPEHRVPFVHGILGEWFKQRIFKIPGFGLRRDKINQLAEIDRDYLHYDAIVRNKMRAKCIEELKFDKVEKCLQDSRSSSSSDSSMDSGDQTSDYFPKEYANDINMAATDLAAQMMGQLEPLLPPPVFEPLDPDGLAQTKEEQDRSWVVRQAIQTDLVDLIHLVAGLSLSIRLAGIDGVILRLVPHVAKGSEYHIEDSCDNICVNADDCNANRPREPATLRIYMTCWGRLEAIVPHGKDRLELETFQRDHQDPGHPERFTWEQYEDRVFPVLPFDLQQTPAGRAAVANDQPIPGTEWSLNLAKAAADERHDHWYSDSSGDEADADDDDNQLPRRPPGPARGCFVTVYPKVAPTNVYCAWSPNKSATAAAAATQFPDLGSTHSDQPGHNQAEQISLAEVVQEAWRLEGGGGFPITLPALYRDTINVVLKYRLNEWLLAVPLAGGLLAAAVVVADRHGLLPHVDIARLREVLQTTTSSASISMKHVRDTLGCTLADAERYVAALLEQVRSSTQRAASGVRDLAANMTMPQMQLMSGMSSLLPLAGAPAVVISTITQRIGTTVTSVPGPIVTETIPGPIETVTVTMPPPPPSSIPIVTETLPGPIEIVTITLPEEARPRHDPDDYDYDTMEDVVYTATEEQPVYTHTEKQPVYTATEEQPVYLYAGHPAYDEEYDILNEDPYAPVVSAPFNFDSYDDMVEGQTDELAPANPGPTRTAPPVMTTRAPAARTWEGQREVGVEPDETAARDIVRDTDEEQQQQQQQQQQKRQTEQERKEYKRRERDEFHAKKNKEREGKTGWARLW</sequence>
<accession>A0AAV9PVL6</accession>
<feature type="compositionally biased region" description="Low complexity" evidence="1">
    <location>
        <begin position="411"/>
        <end position="432"/>
    </location>
</feature>
<dbReference type="Pfam" id="PF01042">
    <property type="entry name" value="Ribonuc_L-PSP"/>
    <property type="match status" value="1"/>
</dbReference>
<comment type="caution">
    <text evidence="2">The sequence shown here is derived from an EMBL/GenBank/DDBJ whole genome shotgun (WGS) entry which is preliminary data.</text>
</comment>
<organism evidence="2 3">
    <name type="scientific">Vermiconidia calcicola</name>
    <dbReference type="NCBI Taxonomy" id="1690605"/>
    <lineage>
        <taxon>Eukaryota</taxon>
        <taxon>Fungi</taxon>
        <taxon>Dikarya</taxon>
        <taxon>Ascomycota</taxon>
        <taxon>Pezizomycotina</taxon>
        <taxon>Dothideomycetes</taxon>
        <taxon>Dothideomycetidae</taxon>
        <taxon>Mycosphaerellales</taxon>
        <taxon>Extremaceae</taxon>
        <taxon>Vermiconidia</taxon>
    </lineage>
</organism>
<proteinExistence type="predicted"/>
<feature type="region of interest" description="Disordered" evidence="1">
    <location>
        <begin position="161"/>
        <end position="478"/>
    </location>
</feature>
<feature type="compositionally biased region" description="Polar residues" evidence="1">
    <location>
        <begin position="173"/>
        <end position="185"/>
    </location>
</feature>
<dbReference type="CDD" id="cd00448">
    <property type="entry name" value="YjgF_YER057c_UK114_family"/>
    <property type="match status" value="1"/>
</dbReference>
<keyword evidence="3" id="KW-1185">Reference proteome</keyword>
<dbReference type="GO" id="GO:0005829">
    <property type="term" value="C:cytosol"/>
    <property type="evidence" value="ECO:0007669"/>
    <property type="project" value="TreeGrafter"/>
</dbReference>
<evidence type="ECO:0000313" key="2">
    <source>
        <dbReference type="EMBL" id="KAK5530439.1"/>
    </source>
</evidence>
<dbReference type="PANTHER" id="PTHR11803">
    <property type="entry name" value="2-IMINOBUTANOATE/2-IMINOPROPANOATE DEAMINASE RIDA"/>
    <property type="match status" value="1"/>
</dbReference>
<name>A0AAV9PVL6_9PEZI</name>
<dbReference type="GO" id="GO:0005739">
    <property type="term" value="C:mitochondrion"/>
    <property type="evidence" value="ECO:0007669"/>
    <property type="project" value="TreeGrafter"/>
</dbReference>
<dbReference type="SUPFAM" id="SSF55298">
    <property type="entry name" value="YjgF-like"/>
    <property type="match status" value="1"/>
</dbReference>
<protein>
    <submittedName>
        <fullName evidence="2">Uncharacterized protein</fullName>
    </submittedName>
</protein>
<dbReference type="InterPro" id="IPR035959">
    <property type="entry name" value="RutC-like_sf"/>
</dbReference>
<feature type="compositionally biased region" description="Basic residues" evidence="1">
    <location>
        <begin position="232"/>
        <end position="248"/>
    </location>
</feature>
<feature type="compositionally biased region" description="Low complexity" evidence="1">
    <location>
        <begin position="1319"/>
        <end position="1328"/>
    </location>
</feature>
<evidence type="ECO:0000313" key="3">
    <source>
        <dbReference type="Proteomes" id="UP001345827"/>
    </source>
</evidence>
<dbReference type="Proteomes" id="UP001345827">
    <property type="component" value="Unassembled WGS sequence"/>
</dbReference>